<sequence>MVLLTKYFLSSNSAMVELENSYLRKLLTFKLSSPFTFKRKIIPKINENLHKSLEEKLIDANFVCLIIDLWSNLSNEQFLAVGASMIFKNFKKEARVIGMVKTNGSSNAEKYWACDQGSSLLRLFKQNENFLFDEYIENNNQTSNGTSNIENLSQEETVSDANSSISYNDFRTLLNSVDNEIEEILDDDEEFIVEPDFESEDEDDSGVFVRNEESEEYESEEINILNIELGTNMIPRYSCAAHKINLAVRAAIKSCPGFRTL</sequence>
<evidence type="ECO:0000313" key="1">
    <source>
        <dbReference type="EMBL" id="RNA03209.1"/>
    </source>
</evidence>
<dbReference type="AlphaFoldDB" id="A0A3M7PWC9"/>
<organism evidence="1 2">
    <name type="scientific">Brachionus plicatilis</name>
    <name type="common">Marine rotifer</name>
    <name type="synonym">Brachionus muelleri</name>
    <dbReference type="NCBI Taxonomy" id="10195"/>
    <lineage>
        <taxon>Eukaryota</taxon>
        <taxon>Metazoa</taxon>
        <taxon>Spiralia</taxon>
        <taxon>Gnathifera</taxon>
        <taxon>Rotifera</taxon>
        <taxon>Eurotatoria</taxon>
        <taxon>Monogononta</taxon>
        <taxon>Pseudotrocha</taxon>
        <taxon>Ploima</taxon>
        <taxon>Brachionidae</taxon>
        <taxon>Brachionus</taxon>
    </lineage>
</organism>
<reference evidence="1 2" key="1">
    <citation type="journal article" date="2018" name="Sci. Rep.">
        <title>Genomic signatures of local adaptation to the degree of environmental predictability in rotifers.</title>
        <authorList>
            <person name="Franch-Gras L."/>
            <person name="Hahn C."/>
            <person name="Garcia-Roger E.M."/>
            <person name="Carmona M.J."/>
            <person name="Serra M."/>
            <person name="Gomez A."/>
        </authorList>
    </citation>
    <scope>NUCLEOTIDE SEQUENCE [LARGE SCALE GENOMIC DNA]</scope>
    <source>
        <strain evidence="1">HYR1</strain>
    </source>
</reference>
<keyword evidence="2" id="KW-1185">Reference proteome</keyword>
<comment type="caution">
    <text evidence="1">The sequence shown here is derived from an EMBL/GenBank/DDBJ whole genome shotgun (WGS) entry which is preliminary data.</text>
</comment>
<protein>
    <submittedName>
        <fullName evidence="1">Uncharacterized protein</fullName>
    </submittedName>
</protein>
<gene>
    <name evidence="1" type="ORF">BpHYR1_011107</name>
</gene>
<dbReference type="Proteomes" id="UP000276133">
    <property type="component" value="Unassembled WGS sequence"/>
</dbReference>
<dbReference type="EMBL" id="REGN01008590">
    <property type="protein sequence ID" value="RNA03209.1"/>
    <property type="molecule type" value="Genomic_DNA"/>
</dbReference>
<evidence type="ECO:0000313" key="2">
    <source>
        <dbReference type="Proteomes" id="UP000276133"/>
    </source>
</evidence>
<name>A0A3M7PWC9_BRAPC</name>
<proteinExistence type="predicted"/>
<accession>A0A3M7PWC9</accession>
<dbReference type="OrthoDB" id="6620210at2759"/>